<keyword evidence="4" id="KW-0325">Glycoprotein</keyword>
<comment type="caution">
    <text evidence="8">The sequence shown here is derived from an EMBL/GenBank/DDBJ whole genome shotgun (WGS) entry which is preliminary data.</text>
</comment>
<evidence type="ECO:0000313" key="8">
    <source>
        <dbReference type="EMBL" id="KAJ9588465.1"/>
    </source>
</evidence>
<reference evidence="8" key="2">
    <citation type="submission" date="2023-05" db="EMBL/GenBank/DDBJ databases">
        <authorList>
            <person name="Fouks B."/>
        </authorList>
    </citation>
    <scope>NUCLEOTIDE SEQUENCE</scope>
    <source>
        <strain evidence="8">Stay&amp;Tobe</strain>
        <tissue evidence="8">Testes</tissue>
    </source>
</reference>
<dbReference type="InterPro" id="IPR029058">
    <property type="entry name" value="AB_hydrolase_fold"/>
</dbReference>
<evidence type="ECO:0000256" key="2">
    <source>
        <dbReference type="ARBA" id="ARBA00022487"/>
    </source>
</evidence>
<dbReference type="PANTHER" id="PTHR43142:SF1">
    <property type="entry name" value="CARBOXYLIC ESTER HYDROLASE"/>
    <property type="match status" value="1"/>
</dbReference>
<dbReference type="SUPFAM" id="SSF53474">
    <property type="entry name" value="alpha/beta-Hydrolases"/>
    <property type="match status" value="2"/>
</dbReference>
<organism evidence="8 9">
    <name type="scientific">Diploptera punctata</name>
    <name type="common">Pacific beetle cockroach</name>
    <dbReference type="NCBI Taxonomy" id="6984"/>
    <lineage>
        <taxon>Eukaryota</taxon>
        <taxon>Metazoa</taxon>
        <taxon>Ecdysozoa</taxon>
        <taxon>Arthropoda</taxon>
        <taxon>Hexapoda</taxon>
        <taxon>Insecta</taxon>
        <taxon>Pterygota</taxon>
        <taxon>Neoptera</taxon>
        <taxon>Polyneoptera</taxon>
        <taxon>Dictyoptera</taxon>
        <taxon>Blattodea</taxon>
        <taxon>Blaberoidea</taxon>
        <taxon>Blaberidae</taxon>
        <taxon>Diplopterinae</taxon>
        <taxon>Diploptera</taxon>
    </lineage>
</organism>
<dbReference type="InterPro" id="IPR002018">
    <property type="entry name" value="CarbesteraseB"/>
</dbReference>
<dbReference type="Proteomes" id="UP001233999">
    <property type="component" value="Unassembled WGS sequence"/>
</dbReference>
<dbReference type="InterPro" id="IPR019819">
    <property type="entry name" value="Carboxylesterase_B_CS"/>
</dbReference>
<sequence length="681" mass="75312">SNSGISGETPGYFKSSLWRNPPQPPEPWQGIRDALEEGSDCPQLDVLQNNEYKGNEDSLFLNIYTLQLPDNENELKKAVMLWIHGGGFGFGSGSRDLHGADYLVEQDIVLVTINYRLGAFGFLSLPEAGVPGNNGLKDQVMALRWVRQNISKFGGDPNNVTISGTSAGAGCVIYHMLSPMSKGLFHRAIAQTRNKTFKLGEFLGCLYGSLTDEYRHDLNQKNLLENDLVSRFFSQPMEGAKDSSSRQQNNGLSTQTNEISILMWIFSQTISGFINQRMSSTVTINIAQGALRGKEETTKAGFKYYSFKGIPYAKPPIGSLRFKAPQPLESWSGVRDAFEEGHPCPQVDEIFRLYKGNEDCLFLNVFTPQLNPVSNNSLKPVMVWFHGGGFNKGSSSSEIYGPDFLVAEDVVIVSFNYRLGPFGFLCLDTEDVPGNAGLKDQVLALRWVQQNIEQFGGDPGKVTIFGESAGGASVHYHMLSPMSKGLFHQAISQSGTALNPWAFSATAKERSFRLGKVLGCTTNNANELLKFLEKVSAQDIVNKVVESVSVEDVREKKVKGPGGTFLEAHPRDIMQAGKFQHIPYMLGVNSQEGLVALQGLKKEKLAITDKDPQHFIPADVPVQLETDLARNIAKRIKDLYFGKQLVSENTLKEYANVISDTWFTYGVFKALSIFYNTNILL</sequence>
<dbReference type="AlphaFoldDB" id="A0AAD7ZXI7"/>
<feature type="non-terminal residue" evidence="8">
    <location>
        <position position="681"/>
    </location>
</feature>
<reference evidence="8" key="1">
    <citation type="journal article" date="2023" name="IScience">
        <title>Live-bearing cockroach genome reveals convergent evolutionary mechanisms linked to viviparity in insects and beyond.</title>
        <authorList>
            <person name="Fouks B."/>
            <person name="Harrison M.C."/>
            <person name="Mikhailova A.A."/>
            <person name="Marchal E."/>
            <person name="English S."/>
            <person name="Carruthers M."/>
            <person name="Jennings E.C."/>
            <person name="Chiamaka E.L."/>
            <person name="Frigard R.A."/>
            <person name="Pippel M."/>
            <person name="Attardo G.M."/>
            <person name="Benoit J.B."/>
            <person name="Bornberg-Bauer E."/>
            <person name="Tobe S.S."/>
        </authorList>
    </citation>
    <scope>NUCLEOTIDE SEQUENCE</scope>
    <source>
        <strain evidence="8">Stay&amp;Tobe</strain>
    </source>
</reference>
<feature type="region of interest" description="Disordered" evidence="6">
    <location>
        <begin position="1"/>
        <end position="30"/>
    </location>
</feature>
<dbReference type="PANTHER" id="PTHR43142">
    <property type="entry name" value="CARBOXYLIC ESTER HYDROLASE"/>
    <property type="match status" value="1"/>
</dbReference>
<keyword evidence="2" id="KW-0719">Serine esterase</keyword>
<dbReference type="EMBL" id="JASPKZ010005681">
    <property type="protein sequence ID" value="KAJ9588465.1"/>
    <property type="molecule type" value="Genomic_DNA"/>
</dbReference>
<proteinExistence type="inferred from homology"/>
<evidence type="ECO:0000256" key="3">
    <source>
        <dbReference type="ARBA" id="ARBA00022801"/>
    </source>
</evidence>
<evidence type="ECO:0000259" key="7">
    <source>
        <dbReference type="Pfam" id="PF00135"/>
    </source>
</evidence>
<dbReference type="InterPro" id="IPR019826">
    <property type="entry name" value="Carboxylesterase_B_AS"/>
</dbReference>
<feature type="domain" description="Carboxylesterase type B" evidence="7">
    <location>
        <begin position="282"/>
        <end position="672"/>
    </location>
</feature>
<name>A0AAD7ZXI7_DIPPU</name>
<evidence type="ECO:0000313" key="9">
    <source>
        <dbReference type="Proteomes" id="UP001233999"/>
    </source>
</evidence>
<evidence type="ECO:0000256" key="4">
    <source>
        <dbReference type="ARBA" id="ARBA00023180"/>
    </source>
</evidence>
<dbReference type="Pfam" id="PF00135">
    <property type="entry name" value="COesterase"/>
    <property type="match status" value="2"/>
</dbReference>
<dbReference type="GO" id="GO:0052689">
    <property type="term" value="F:carboxylic ester hydrolase activity"/>
    <property type="evidence" value="ECO:0007669"/>
    <property type="project" value="UniProtKB-KW"/>
</dbReference>
<feature type="domain" description="Carboxylesterase type B" evidence="7">
    <location>
        <begin position="20"/>
        <end position="191"/>
    </location>
</feature>
<dbReference type="PROSITE" id="PS00941">
    <property type="entry name" value="CARBOXYLESTERASE_B_2"/>
    <property type="match status" value="1"/>
</dbReference>
<dbReference type="Gene3D" id="3.40.50.1820">
    <property type="entry name" value="alpha/beta hydrolase"/>
    <property type="match status" value="2"/>
</dbReference>
<evidence type="ECO:0000256" key="1">
    <source>
        <dbReference type="ARBA" id="ARBA00005964"/>
    </source>
</evidence>
<keyword evidence="3 5" id="KW-0378">Hydrolase</keyword>
<dbReference type="FunFam" id="3.40.50.1820:FF:000092">
    <property type="entry name" value="Carboxylic ester hydrolase"/>
    <property type="match status" value="1"/>
</dbReference>
<dbReference type="PROSITE" id="PS00122">
    <property type="entry name" value="CARBOXYLESTERASE_B_1"/>
    <property type="match status" value="2"/>
</dbReference>
<evidence type="ECO:0000256" key="5">
    <source>
        <dbReference type="RuleBase" id="RU361235"/>
    </source>
</evidence>
<dbReference type="EC" id="3.1.1.-" evidence="5"/>
<gene>
    <name evidence="8" type="ORF">L9F63_018198</name>
</gene>
<accession>A0AAD7ZXI7</accession>
<keyword evidence="9" id="KW-1185">Reference proteome</keyword>
<evidence type="ECO:0000256" key="6">
    <source>
        <dbReference type="SAM" id="MobiDB-lite"/>
    </source>
</evidence>
<comment type="similarity">
    <text evidence="1 5">Belongs to the type-B carboxylesterase/lipase family.</text>
</comment>
<protein>
    <recommendedName>
        <fullName evidence="5">Carboxylic ester hydrolase</fullName>
        <ecNumber evidence="5">3.1.1.-</ecNumber>
    </recommendedName>
</protein>